<dbReference type="EMBL" id="MATO01000043">
    <property type="protein sequence ID" value="OCS89476.1"/>
    <property type="molecule type" value="Genomic_DNA"/>
</dbReference>
<gene>
    <name evidence="3" type="ORF">A6K76_12550</name>
</gene>
<name>A0A1C0YQP0_9BACL</name>
<organism evidence="3 4">
    <name type="scientific">Caryophanon latum</name>
    <dbReference type="NCBI Taxonomy" id="33977"/>
    <lineage>
        <taxon>Bacteria</taxon>
        <taxon>Bacillati</taxon>
        <taxon>Bacillota</taxon>
        <taxon>Bacilli</taxon>
        <taxon>Bacillales</taxon>
        <taxon>Caryophanaceae</taxon>
        <taxon>Caryophanon</taxon>
    </lineage>
</organism>
<dbReference type="Proteomes" id="UP000093482">
    <property type="component" value="Unassembled WGS sequence"/>
</dbReference>
<protein>
    <recommendedName>
        <fullName evidence="2">General stress protein 17M-like domain-containing protein</fullName>
    </recommendedName>
</protein>
<keyword evidence="4" id="KW-1185">Reference proteome</keyword>
<feature type="domain" description="General stress protein 17M-like" evidence="2">
    <location>
        <begin position="4"/>
        <end position="90"/>
    </location>
</feature>
<proteinExistence type="predicted"/>
<dbReference type="InterPro" id="IPR025889">
    <property type="entry name" value="GSP17M-like_dom"/>
</dbReference>
<feature type="region of interest" description="Disordered" evidence="1">
    <location>
        <begin position="105"/>
        <end position="147"/>
    </location>
</feature>
<comment type="caution">
    <text evidence="3">The sequence shown here is derived from an EMBL/GenBank/DDBJ whole genome shotgun (WGS) entry which is preliminary data.</text>
</comment>
<accession>A0A1C0YQP0</accession>
<dbReference type="RefSeq" id="WP_066465157.1">
    <property type="nucleotide sequence ID" value="NZ_MATO01000043.1"/>
</dbReference>
<reference evidence="3 4" key="1">
    <citation type="submission" date="2016-07" db="EMBL/GenBank/DDBJ databases">
        <title>Caryophanon latum genome sequencing.</title>
        <authorList>
            <person name="Verma A."/>
            <person name="Pal Y."/>
            <person name="Krishnamurthi S."/>
        </authorList>
    </citation>
    <scope>NUCLEOTIDE SEQUENCE [LARGE SCALE GENOMIC DNA]</scope>
    <source>
        <strain evidence="3 4">DSM 14151</strain>
    </source>
</reference>
<evidence type="ECO:0000259" key="2">
    <source>
        <dbReference type="Pfam" id="PF11181"/>
    </source>
</evidence>
<evidence type="ECO:0000256" key="1">
    <source>
        <dbReference type="SAM" id="MobiDB-lite"/>
    </source>
</evidence>
<evidence type="ECO:0000313" key="4">
    <source>
        <dbReference type="Proteomes" id="UP000093482"/>
    </source>
</evidence>
<feature type="compositionally biased region" description="Basic and acidic residues" evidence="1">
    <location>
        <begin position="105"/>
        <end position="119"/>
    </location>
</feature>
<dbReference type="Pfam" id="PF11181">
    <property type="entry name" value="YflT"/>
    <property type="match status" value="1"/>
</dbReference>
<sequence>MNRIETVQNVEEYKALLSRLRDEGYHDEDITVLTKETDAYDLLSADVDVEQSHTIGAHFKAIFSGAEPSAESLREIGIPEAEFDDYLNVLHYGGAIVYTGEKADLEEQHRASHPQERDGLLGTEIQKNESEQANTRIEDAAQFRRRD</sequence>
<dbReference type="AlphaFoldDB" id="A0A1C0YQP0"/>
<feature type="compositionally biased region" description="Basic and acidic residues" evidence="1">
    <location>
        <begin position="126"/>
        <end position="147"/>
    </location>
</feature>
<evidence type="ECO:0000313" key="3">
    <source>
        <dbReference type="EMBL" id="OCS89476.1"/>
    </source>
</evidence>